<dbReference type="Pfam" id="PF16403">
    <property type="entry name" value="Bact_surface_Ig-like"/>
    <property type="match status" value="5"/>
</dbReference>
<proteinExistence type="predicted"/>
<dbReference type="GO" id="GO:0001784">
    <property type="term" value="F:phosphotyrosine residue binding"/>
    <property type="evidence" value="ECO:0007669"/>
    <property type="project" value="TreeGrafter"/>
</dbReference>
<evidence type="ECO:0000259" key="2">
    <source>
        <dbReference type="Pfam" id="PF16403"/>
    </source>
</evidence>
<dbReference type="InterPro" id="IPR051846">
    <property type="entry name" value="SH2_domain_adapters"/>
</dbReference>
<dbReference type="InterPro" id="IPR032179">
    <property type="entry name" value="Cry22Aa_Ig-like"/>
</dbReference>
<dbReference type="PANTHER" id="PTHR15127">
    <property type="entry name" value="HEAVYWEIGHT, ISOFORM A"/>
    <property type="match status" value="1"/>
</dbReference>
<dbReference type="EMBL" id="JAENIL010000006">
    <property type="protein sequence ID" value="MBK1876116.1"/>
    <property type="molecule type" value="Genomic_DNA"/>
</dbReference>
<evidence type="ECO:0000256" key="1">
    <source>
        <dbReference type="ARBA" id="ARBA00022999"/>
    </source>
</evidence>
<feature type="domain" description="Pesticidal crystal protein Cry22Aa Ig-like" evidence="2">
    <location>
        <begin position="686"/>
        <end position="752"/>
    </location>
</feature>
<protein>
    <submittedName>
        <fullName evidence="3">DUF5011 domain-containing protein</fullName>
    </submittedName>
</protein>
<feature type="domain" description="Pesticidal crystal protein Cry22Aa Ig-like" evidence="2">
    <location>
        <begin position="1326"/>
        <end position="1394"/>
    </location>
</feature>
<sequence>MMALFCALHQVDAQSTPDTSTIRYATYEDANYWHNVNVGDYLLFPDGVANDPKPYPTFSPSLSLGSKILIYAGTYDRISLDGAGCQATEGQPTIITNFGGQVRVGDANIGDKKGIHLDGFFSARLTGKYDPENQTGHVSFKGHDEGRAFSSGDYYEKYGIWGDFRWSGKRGGNGLGNIVRGYGNLYLEIDYIAAWGGGFACFNLKEDSPALAKTVFLNVHDTFSGFSNGEGFYVGYSSGSAAGRDTPQLTLRNNIVMFPGGDGLQTDKLAPGSLIENNIIVGSGRDYRAPFQKAYHDNAHQFSHVAGGVTIRDNVYYGFVGNAMVGPRLVGSEEGRFIIDQNDPDPVVIENNYWGHGEGTIGFVWPSNGITPLIWSENTYGPLAYPSTDDTFIVPKIHDEWMLIHSLGEPLPFLFENNKFSPELPFVTIRDLSQEGSPIITLDPSLYYGNTAQTVVDVTFENLGFGANFDPQTVGIYEHTYENTDDVGMETLYQIPQPNGTPVTYPVGEIVIVYNNSGDTLFYECIQEHTVDLQNPNGPLDPAGATLWQQMTWNGRALPPLDVRLPVGSHYEGLGLGLSYNGVSASDPDLTPPAIKLVGGKLYVRLGESYVEPGYTAADNVDGDLTSSVGTSWSGGAFDSNTIGLYLRAYNVTDAAGNAAATVIREVEVYDLSVAPSISLVGGDYDVPLGFAYTELGYAASDPQDGDLTDQVSSTWVGAAFDPNVTGVYQIQYNVNDSDGYPAITQTRLVEVYDPSQRAAPVVFLNQGSVSLSVGDVYSEPGYTALDLNGSDVTASVVSSWAGAALDINTAGTYLRKYVATDSAGNSGTAYRVINVYPTDALFFQDFESSGNVASYVGSPASGDLLDDISSETGVGNWYIDSGALRIDRLAGVDPDSDAGFARITDISTGSGPVVFAMDLGMSNVPSTTGQVAYLELGDWSSISDYNSGGSYGDIYERLEIRGVQGTGFRFRYGSTYSPTYPEDGTKRSFRWVLNTSANPLDYQGPDGESYSLAAGSSDIWMDTDLAIGGIVHGNYSGTQVSDCRLRLAHTYDVTVVVDGIYLNDDLLPTPAGSAHLFFQDFESSSSVSGYVSSPAGSNQFDDISAETNGGTWSIESGKLKIQRIATTSGDNDDDAGLARLADLPVAGNPVTFRATLGFEGVVSDWSPLYYIDLGAWSSLGDYNSGGSYQDIYDQLTVRGGGTDSFRLTYGSSTSANIATGTGLSHVLSWTHNTGASSVQYEGPDGNIYSIAAGTSDIWVDTNLVFDDVNYTAFTGTQLSDFRIRFRSQKAFAALFDDVTLTDGSGPSGTGPIVDKLPVLTLIGGDIDLSLGEAYQEPGYVATDPQDGDVSDSVVESWSGATLDVNTPGTYLKQYQAFDSSGNGSSLLTRSITVEDSLGPTITLVGGDVYLDVGEAFIEPGYTAIDSIDGDVTAQVVESWNGTPLDVNLSGVYQRQYDVSDSQGNPAQTVYRSVIVASSALFTQSFGGSTVVGDYVSSPAQLDEFDDISAESNGGSWTISNGSLTIARVSTSSSDPDNDAGFARVTDLLSGGGAAVLMMDLEVEGVSSNWGPLFYLDIGSWSSVSDYSSGGAYGDLVERIVVKGGGTELVRLEQNGVSSANVAAGAGVTVQLFIALNDSASSVNYTGPDSSSNTLAAGANDIWINGSLAFDDVSVGSYGGSLTGDFRVRLVGGDAITVRFDSIELTDQL</sequence>
<evidence type="ECO:0000313" key="3">
    <source>
        <dbReference type="EMBL" id="MBK1876116.1"/>
    </source>
</evidence>
<dbReference type="RefSeq" id="WP_200354333.1">
    <property type="nucleotide sequence ID" value="NZ_JAENIL010000006.1"/>
</dbReference>
<accession>A0A934RTJ8</accession>
<dbReference type="Gene3D" id="2.60.40.10">
    <property type="entry name" value="Immunoglobulins"/>
    <property type="match status" value="5"/>
</dbReference>
<dbReference type="InterPro" id="IPR013783">
    <property type="entry name" value="Ig-like_fold"/>
</dbReference>
<organism evidence="3 4">
    <name type="scientific">Pelagicoccus mobilis</name>
    <dbReference type="NCBI Taxonomy" id="415221"/>
    <lineage>
        <taxon>Bacteria</taxon>
        <taxon>Pseudomonadati</taxon>
        <taxon>Verrucomicrobiota</taxon>
        <taxon>Opitutia</taxon>
        <taxon>Puniceicoccales</taxon>
        <taxon>Pelagicoccaceae</taxon>
        <taxon>Pelagicoccus</taxon>
    </lineage>
</organism>
<comment type="caution">
    <text evidence="3">The sequence shown here is derived from an EMBL/GenBank/DDBJ whole genome shotgun (WGS) entry which is preliminary data.</text>
</comment>
<gene>
    <name evidence="3" type="ORF">JIN87_04505</name>
</gene>
<feature type="domain" description="Pesticidal crystal protein Cry22Aa Ig-like" evidence="2">
    <location>
        <begin position="1408"/>
        <end position="1476"/>
    </location>
</feature>
<dbReference type="PANTHER" id="PTHR15127:SF32">
    <property type="entry name" value="HEAVYWEIGHT, ISOFORM A"/>
    <property type="match status" value="1"/>
</dbReference>
<evidence type="ECO:0000313" key="4">
    <source>
        <dbReference type="Proteomes" id="UP000617628"/>
    </source>
</evidence>
<name>A0A934RTJ8_9BACT</name>
<feature type="domain" description="Pesticidal crystal protein Cry22Aa Ig-like" evidence="2">
    <location>
        <begin position="601"/>
        <end position="669"/>
    </location>
</feature>
<keyword evidence="4" id="KW-1185">Reference proteome</keyword>
<feature type="domain" description="Pesticidal crystal protein Cry22Aa Ig-like" evidence="2">
    <location>
        <begin position="769"/>
        <end position="836"/>
    </location>
</feature>
<keyword evidence="1" id="KW-0727">SH2 domain</keyword>
<dbReference type="Proteomes" id="UP000617628">
    <property type="component" value="Unassembled WGS sequence"/>
</dbReference>
<reference evidence="3" key="1">
    <citation type="submission" date="2021-01" db="EMBL/GenBank/DDBJ databases">
        <title>Modified the classification status of verrucomicrobia.</title>
        <authorList>
            <person name="Feng X."/>
        </authorList>
    </citation>
    <scope>NUCLEOTIDE SEQUENCE</scope>
    <source>
        <strain evidence="3">KCTC 13126</strain>
    </source>
</reference>